<gene>
    <name evidence="2" type="ORF">MGAD_09010</name>
</gene>
<feature type="chain" id="PRO_5029841264" description="Secreted protein" evidence="1">
    <location>
        <begin position="26"/>
        <end position="169"/>
    </location>
</feature>
<evidence type="ECO:0000313" key="2">
    <source>
        <dbReference type="EMBL" id="BBZ16566.1"/>
    </source>
</evidence>
<dbReference type="RefSeq" id="WP_163685279.1">
    <property type="nucleotide sequence ID" value="NZ_AP022608.1"/>
</dbReference>
<proteinExistence type="predicted"/>
<feature type="signal peptide" evidence="1">
    <location>
        <begin position="1"/>
        <end position="25"/>
    </location>
</feature>
<protein>
    <recommendedName>
        <fullName evidence="4">Secreted protein</fullName>
    </recommendedName>
</protein>
<dbReference type="EMBL" id="AP022608">
    <property type="protein sequence ID" value="BBZ16566.1"/>
    <property type="molecule type" value="Genomic_DNA"/>
</dbReference>
<evidence type="ECO:0000313" key="3">
    <source>
        <dbReference type="Proteomes" id="UP000466187"/>
    </source>
</evidence>
<reference evidence="2 3" key="1">
    <citation type="journal article" date="2019" name="Emerg. Microbes Infect.">
        <title>Comprehensive subspecies identification of 175 nontuberculous mycobacteria species based on 7547 genomic profiles.</title>
        <authorList>
            <person name="Matsumoto Y."/>
            <person name="Kinjo T."/>
            <person name="Motooka D."/>
            <person name="Nabeya D."/>
            <person name="Jung N."/>
            <person name="Uechi K."/>
            <person name="Horii T."/>
            <person name="Iida T."/>
            <person name="Fujita J."/>
            <person name="Nakamura S."/>
        </authorList>
    </citation>
    <scope>NUCLEOTIDE SEQUENCE [LARGE SCALE GENOMIC DNA]</scope>
    <source>
        <strain evidence="2 3">JCM 12688</strain>
    </source>
</reference>
<evidence type="ECO:0008006" key="4">
    <source>
        <dbReference type="Google" id="ProtNLM"/>
    </source>
</evidence>
<organism evidence="2 3">
    <name type="scientific">Mycolicibacterium gadium</name>
    <name type="common">Mycobacterium gadium</name>
    <dbReference type="NCBI Taxonomy" id="1794"/>
    <lineage>
        <taxon>Bacteria</taxon>
        <taxon>Bacillati</taxon>
        <taxon>Actinomycetota</taxon>
        <taxon>Actinomycetes</taxon>
        <taxon>Mycobacteriales</taxon>
        <taxon>Mycobacteriaceae</taxon>
        <taxon>Mycolicibacterium</taxon>
    </lineage>
</organism>
<dbReference type="KEGG" id="mgad:MGAD_09010"/>
<dbReference type="Proteomes" id="UP000466187">
    <property type="component" value="Chromosome"/>
</dbReference>
<name>A0A7I7WG04_MYCGU</name>
<keyword evidence="1" id="KW-0732">Signal</keyword>
<dbReference type="AlphaFoldDB" id="A0A7I7WG04"/>
<sequence>MRHTTRILTLTAAMALATPPAAALADGSGDAGVTAGSGGTVLPFSQILRRCDFSETDYNGPTGYGRPLGTLRSDGSTLTADVQIATAIPNMHYDVRLIQVPRPSATPCWGADPGVAQGSLNTDAGGAASTTLQDAIEPGATGAWVFISRPDRFSQNPAEFYTTDLIAPI</sequence>
<accession>A0A7I7WG04</accession>
<evidence type="ECO:0000256" key="1">
    <source>
        <dbReference type="SAM" id="SignalP"/>
    </source>
</evidence>